<accession>F7PV27</accession>
<dbReference type="STRING" id="1033810.HLPCO_002702"/>
<dbReference type="InterPro" id="IPR013783">
    <property type="entry name" value="Ig-like_fold"/>
</dbReference>
<dbReference type="InterPro" id="IPR044056">
    <property type="entry name" value="InlI_Ig-like"/>
</dbReference>
<dbReference type="PROSITE" id="PS50825">
    <property type="entry name" value="HYR"/>
    <property type="match status" value="1"/>
</dbReference>
<evidence type="ECO:0000313" key="5">
    <source>
        <dbReference type="EMBL" id="ERJ11262.1"/>
    </source>
</evidence>
<keyword evidence="2" id="KW-0472">Membrane</keyword>
<dbReference type="OrthoDB" id="2358374at2"/>
<proteinExistence type="predicted"/>
<name>F7PV27_9MOLU</name>
<dbReference type="Proteomes" id="UP000005707">
    <property type="component" value="Unassembled WGS sequence"/>
</dbReference>
<reference evidence="5 6" key="2">
    <citation type="journal article" date="2013" name="PLoS ONE">
        <title>INDIGO - INtegrated Data Warehouse of MIcrobial GenOmes with Examples from the Red Sea Extremophiles.</title>
        <authorList>
            <person name="Alam I."/>
            <person name="Antunes A."/>
            <person name="Kamau A.A."/>
            <person name="Ba Alawi W."/>
            <person name="Kalkatawi M."/>
            <person name="Stingl U."/>
            <person name="Bajic V.B."/>
        </authorList>
    </citation>
    <scope>NUCLEOTIDE SEQUENCE [LARGE SCALE GENOMIC DNA]</scope>
    <source>
        <strain evidence="5 6">SSD-17B</strain>
    </source>
</reference>
<dbReference type="InterPro" id="IPR002126">
    <property type="entry name" value="Cadherin-like_dom"/>
</dbReference>
<feature type="domain" description="Cadherin" evidence="3">
    <location>
        <begin position="403"/>
        <end position="513"/>
    </location>
</feature>
<dbReference type="PANTHER" id="PTHR24273">
    <property type="entry name" value="FI04643P-RELATED"/>
    <property type="match status" value="1"/>
</dbReference>
<feature type="domain" description="HYR" evidence="4">
    <location>
        <begin position="264"/>
        <end position="353"/>
    </location>
</feature>
<organism evidence="5 6">
    <name type="scientific">Haloplasma contractile SSD-17B</name>
    <dbReference type="NCBI Taxonomy" id="1033810"/>
    <lineage>
        <taxon>Bacteria</taxon>
        <taxon>Bacillati</taxon>
        <taxon>Mycoplasmatota</taxon>
        <taxon>Mollicutes</taxon>
        <taxon>Haloplasmatales</taxon>
        <taxon>Haloplasmataceae</taxon>
        <taxon>Haloplasma</taxon>
    </lineage>
</organism>
<dbReference type="Pfam" id="PF16403">
    <property type="entry name" value="Bact_surface_Ig-like"/>
    <property type="match status" value="5"/>
</dbReference>
<keyword evidence="2" id="KW-0812">Transmembrane</keyword>
<feature type="transmembrane region" description="Helical" evidence="2">
    <location>
        <begin position="913"/>
        <end position="934"/>
    </location>
</feature>
<evidence type="ECO:0000256" key="1">
    <source>
        <dbReference type="ARBA" id="ARBA00022737"/>
    </source>
</evidence>
<dbReference type="GO" id="GO:0016020">
    <property type="term" value="C:membrane"/>
    <property type="evidence" value="ECO:0007669"/>
    <property type="project" value="InterPro"/>
</dbReference>
<comment type="caution">
    <text evidence="5">The sequence shown here is derived from an EMBL/GenBank/DDBJ whole genome shotgun (WGS) entry which is preliminary data.</text>
</comment>
<dbReference type="Pfam" id="PF18981">
    <property type="entry name" value="InlK_D3"/>
    <property type="match status" value="2"/>
</dbReference>
<dbReference type="PROSITE" id="PS50268">
    <property type="entry name" value="CADHERIN_2"/>
    <property type="match status" value="2"/>
</dbReference>
<evidence type="ECO:0000259" key="4">
    <source>
        <dbReference type="PROSITE" id="PS50825"/>
    </source>
</evidence>
<sequence>MRVKRRILFLFIITSFLILANRSEHIIASDANTCSPDATPPVISGTGDFVVEVGSQAHDYLEGVTADDNCGDYKLFVQSDYVNLNKVGSYPLYYFAIDPNFNATEVVVTVHVKYDITAPKLDGIEDLEFSVHDVLSDNLFLDHVTANDNRDGDVTDEISVDYSAVVPTEVGVYDVVYTVTDATGNKAEEIIQVTIYDDEAPTIELPDPMPTIEVFSTEPDWKSYITVTDNYDLNPNVVITDNNVDLNTLGEYTITFKATDSEGNETTETMTVQVVDTTDPVIVVSDEEYEVHSDEPTWADLVAVTDNYDDNVTIDIDYSSLDFSAVGTYTVTVTATDASGNESTATFEVSIMDTTDPVITVEDHSYEVYSDEPTWADLVTAADNYDETVTIDIDYSSVDFDIVGMYTVTVTATDANGNEAVDTFEVSIVDTTAPVVEVEDQTIEVFSDLPTWSNMITVTDNYDTDVTIDVDATVVDMNVLGTYTVTVTATDASGNETVVTFTITIIDTVKPEFNTIDPFTYLIGDPEIDYLEHVVVTDNYDGVISNDQVIVYTEFIDLTTDGYYPITFEVMDSSGNYNSYTTYVHVYDEDAPVFDGLENITIATGYTVDYLSGVTATDNIQNDISDKIIVDDSRVDYDTPGVYRVNYIVTDLSGNVTIKPINITIVEDTTEPVIAGTRDFTVEVNFDAPNYLEGVTVSDDFDSNVTINVDSSDVDLETVDTYDLVYTATDQDGNTVTISKTVTVQDTISPSIVGINTGGLSTEVGDSAPDYLDGVTATDNYDTDLTVEVDSSDVDLDTVGQYEVIYTVTDDAGNITSETIYIKVIDVIAPTLSGVEDKTITVGDSFDPKEGITVTDNFDAISDILVIVSGDYDVDRAGTYDITITAIDSSNNERPVTFTLTVEEAPVEDSNDVIIYTLIGLGLIALLIGSAVVVMKIKKRRQEEELE</sequence>
<dbReference type="GO" id="GO:0007156">
    <property type="term" value="P:homophilic cell adhesion via plasma membrane adhesion molecules"/>
    <property type="evidence" value="ECO:0007669"/>
    <property type="project" value="InterPro"/>
</dbReference>
<feature type="domain" description="Cadherin" evidence="3">
    <location>
        <begin position="231"/>
        <end position="359"/>
    </location>
</feature>
<gene>
    <name evidence="5" type="primary">bhp</name>
    <name evidence="5" type="ORF">HLPCO_002702</name>
</gene>
<protein>
    <submittedName>
        <fullName evidence="5">Cell wall associated biofilm protein</fullName>
    </submittedName>
</protein>
<dbReference type="InParanoid" id="F7PV27"/>
<dbReference type="InterPro" id="IPR003410">
    <property type="entry name" value="HYR_dom"/>
</dbReference>
<keyword evidence="1" id="KW-0677">Repeat</keyword>
<evidence type="ECO:0000256" key="2">
    <source>
        <dbReference type="SAM" id="Phobius"/>
    </source>
</evidence>
<dbReference type="Gene3D" id="2.60.40.10">
    <property type="entry name" value="Immunoglobulins"/>
    <property type="match status" value="11"/>
</dbReference>
<dbReference type="eggNOG" id="COG4257">
    <property type="taxonomic scope" value="Bacteria"/>
</dbReference>
<evidence type="ECO:0000259" key="3">
    <source>
        <dbReference type="PROSITE" id="PS50268"/>
    </source>
</evidence>
<dbReference type="GO" id="GO:0005509">
    <property type="term" value="F:calcium ion binding"/>
    <property type="evidence" value="ECO:0007669"/>
    <property type="project" value="InterPro"/>
</dbReference>
<evidence type="ECO:0000313" key="6">
    <source>
        <dbReference type="Proteomes" id="UP000005707"/>
    </source>
</evidence>
<reference evidence="5 6" key="1">
    <citation type="journal article" date="2011" name="J. Bacteriol.">
        <title>Genome sequence of Haloplasma contractile, an unusual contractile bacterium from a deep-sea anoxic brine lake.</title>
        <authorList>
            <person name="Antunes A."/>
            <person name="Alam I."/>
            <person name="El Dorry H."/>
            <person name="Siam R."/>
            <person name="Robertson A."/>
            <person name="Bajic V.B."/>
            <person name="Stingl U."/>
        </authorList>
    </citation>
    <scope>NUCLEOTIDE SEQUENCE [LARGE SCALE GENOMIC DNA]</scope>
    <source>
        <strain evidence="5 6">SSD-17B</strain>
    </source>
</reference>
<dbReference type="RefSeq" id="WP_008825579.1">
    <property type="nucleotide sequence ID" value="NZ_AFNU02000013.1"/>
</dbReference>
<dbReference type="InterPro" id="IPR032179">
    <property type="entry name" value="Cry22Aa_Ig-like"/>
</dbReference>
<keyword evidence="6" id="KW-1185">Reference proteome</keyword>
<keyword evidence="2" id="KW-1133">Transmembrane helix</keyword>
<dbReference type="PANTHER" id="PTHR24273:SF32">
    <property type="entry name" value="HYALIN"/>
    <property type="match status" value="1"/>
</dbReference>
<dbReference type="AlphaFoldDB" id="F7PV27"/>
<dbReference type="EMBL" id="AFNU02000013">
    <property type="protein sequence ID" value="ERJ11262.1"/>
    <property type="molecule type" value="Genomic_DNA"/>
</dbReference>